<dbReference type="EMBL" id="JAGDQJ010000037">
    <property type="protein sequence ID" value="MBO1628201.1"/>
    <property type="molecule type" value="Genomic_DNA"/>
</dbReference>
<name>A0ABS3P5U2_9BACI</name>
<gene>
    <name evidence="1" type="ORF">J4P90_23900</name>
</gene>
<accession>A0ABS3P5U2</accession>
<protein>
    <submittedName>
        <fullName evidence="1">Phage portal protein</fullName>
    </submittedName>
</protein>
<dbReference type="Proteomes" id="UP000677611">
    <property type="component" value="Unassembled WGS sequence"/>
</dbReference>
<dbReference type="Pfam" id="PF05133">
    <property type="entry name" value="SPP1_portal"/>
    <property type="match status" value="1"/>
</dbReference>
<comment type="caution">
    <text evidence="1">The sequence shown here is derived from an EMBL/GenBank/DDBJ whole genome shotgun (WGS) entry which is preliminary data.</text>
</comment>
<dbReference type="InterPro" id="IPR006432">
    <property type="entry name" value="Phage_portal_A118-type"/>
</dbReference>
<proteinExistence type="predicted"/>
<dbReference type="InterPro" id="IPR021145">
    <property type="entry name" value="Portal_protein_SPP1_Gp6-like"/>
</dbReference>
<evidence type="ECO:0000313" key="1">
    <source>
        <dbReference type="EMBL" id="MBO1628201.1"/>
    </source>
</evidence>
<organism evidence="1 2">
    <name type="scientific">Bacillus arachidis</name>
    <dbReference type="NCBI Taxonomy" id="2819290"/>
    <lineage>
        <taxon>Bacteria</taxon>
        <taxon>Bacillati</taxon>
        <taxon>Bacillota</taxon>
        <taxon>Bacilli</taxon>
        <taxon>Bacillales</taxon>
        <taxon>Bacillaceae</taxon>
        <taxon>Bacillus</taxon>
    </lineage>
</organism>
<reference evidence="1 2" key="1">
    <citation type="submission" date="2021-03" db="EMBL/GenBank/DDBJ databases">
        <title>Identification of novel Bacillus strains.</title>
        <authorList>
            <person name="Xiao Z."/>
            <person name="Li Y."/>
            <person name="Shen J."/>
        </authorList>
    </citation>
    <scope>NUCLEOTIDE SEQUENCE [LARGE SCALE GENOMIC DNA]</scope>
    <source>
        <strain evidence="1 2">SY8</strain>
    </source>
</reference>
<keyword evidence="2" id="KW-1185">Reference proteome</keyword>
<dbReference type="PIRSF" id="PIRSF011911">
    <property type="entry name" value="A118_put_portal"/>
    <property type="match status" value="1"/>
</dbReference>
<sequence length="501" mass="57220">MFGNIVAKVRRWMYKLGLIKGISNVVDMKDVMITDTMYSNIEKWKQLYMGYYPKWHDVTYQTVDGNSHKRQMRSMGMPKVIASEMANLVFNEKCEISLSDEKTHEYVKEVLKNSSFYLQFQNYLEYMFAIGGIVAKAYVDEQGVRVGFVNADCFIPTADNGKTVTEGVFINETRKNNKRYTLLEWHRWIDGKYVIRNELYESDGADLGVKISLSTMYPDLKEEVEIENLKRSLFVYIKPNLANNIELTSNLGVSIYSAALDTLHELDVAFDSFEREFRLGKKRIIVPSSAVKMIVDPLTGQMRRYFDVNDEAYESLELGMDSDAVKDISFELRVDEHIAAINALLNILSMQTGFSTGSFTFDSEGLKTATEVVSQNSKTYRTRNGHITIIEEALKELITVILDVSELYNLYSAPEGIEVTVNFDDSIAEDRNTNADYWIKLKMSGLTSAKMAIMKVLKVTEEEAERIFEEIQNENKMVIPEGIDFYGMTNKQPNNSPGDEG</sequence>
<evidence type="ECO:0000313" key="2">
    <source>
        <dbReference type="Proteomes" id="UP000677611"/>
    </source>
</evidence>
<dbReference type="RefSeq" id="WP_208019273.1">
    <property type="nucleotide sequence ID" value="NZ_JAGDQJ010000037.1"/>
</dbReference>
<dbReference type="NCBIfam" id="TIGR01542">
    <property type="entry name" value="A118_put_portal"/>
    <property type="match status" value="1"/>
</dbReference>